<name>A0A848L4H8_9BACT</name>
<evidence type="ECO:0000313" key="2">
    <source>
        <dbReference type="EMBL" id="NMO13367.1"/>
    </source>
</evidence>
<dbReference type="Gene3D" id="2.60.40.10">
    <property type="entry name" value="Immunoglobulins"/>
    <property type="match status" value="9"/>
</dbReference>
<feature type="domain" description="CARDB" evidence="1">
    <location>
        <begin position="252"/>
        <end position="370"/>
    </location>
</feature>
<proteinExistence type="predicted"/>
<protein>
    <recommendedName>
        <fullName evidence="1">CARDB domain-containing protein</fullName>
    </recommendedName>
</protein>
<sequence>MTETKQGLGGPDFVVTALRAPPSTPPGSPFEATVTVCNQGDVGIGTEVALVLSDDTSLSISTDTRGGSVHLGYLPAGGCETRSLQVSPAPSAGAWYVGALVDPYGRELESDERNNTRLHGPMSVGYGPDFVVTRVDGPPSAREGQLLSFFATVCNQGTEPGDAPVELSLSTDTVIRPGTGPLDDAPFGRAPSDTLRPGQCQTLPVQGRVQTPFPSSGSAYYVGAVVDPQASRPELREDNNTHAAFRIGVGDAPDFVVTSVTGPASVQRFQPFPVQVTVCNQGTQAGGAQVGLFMSADAVIRPNTGPGPMEDAPAGQASVGFLVPGQCSTLPVQAYAQLPPQGEEGPYHLGAVVDPNGTVSEILEDNNTSSGHRLGVGHRPDFVVTAVKAPASVREGEPHGAQVTVCNQGTAWGDTEVELYMSVDEVIHPRIGQASSEDRLVGRGVSGLLAPSQCTTLAMPGEAGLPYPGTPGAYHLGAVVDPRQWMTELREDNNTSAGQRLGVGDGPDFVVTAVKGPASVREGEPHGAQVTVCNQGTEWGAAEVEVYLSADEHIQPSDNSGPSEDRFVGGAPTDTLAPGQCTTLAVPGSTWLPAPGMPGGYQLGAVVDPRNQRTELREDNNIASGYRIGVGAEPDFIITAVKGPASVQVGQSLTAQVTVCNQGTEPSGTWVELLLSADAILRPNPGGGMVEDLRVGEALVDVLQPGRCATVPVTGLATPPPPGSQGAYYLGAVVDPRGQDLELREDNNIASGYRLGLGTESDFVVTSVTGPFSVQPGSAFSVSVAVCNQGQQGGIADVDVYLSADATVRPTSLAPAEDFPVGTVRGVALSPGQCATRTVSATAPSVVEGAYYLGAVVDPRNDAVELIEDNNVFTGNRIGVGSREDFVVTAVTGPSSVKPGSTFSASVTVCNRGQQAATVDVDVYLSADRVIRPASPPRFVEDFLLGTVAGVSLNAGQCASHALGVTALSWLPEGGYFLGAVADPRLQRAELIEDNNIVTGSRIGVGLRPDFVITGVFAPASVRQGAAFAVNVMVCNQGQAPSTTDVDLFLSADGVIRPPAGSLPPEDLYLGTVTGVSLGVGQCVIRSRMVNANVMTTGAYFVGAVADAAGARQEILEDNNAQPGTIVSVTP</sequence>
<gene>
    <name evidence="2" type="ORF">HG543_00570</name>
</gene>
<keyword evidence="3" id="KW-1185">Reference proteome</keyword>
<dbReference type="Proteomes" id="UP000518300">
    <property type="component" value="Unassembled WGS sequence"/>
</dbReference>
<feature type="domain" description="CARDB" evidence="1">
    <location>
        <begin position="11"/>
        <end position="116"/>
    </location>
</feature>
<dbReference type="AlphaFoldDB" id="A0A848L4H8"/>
<dbReference type="InterPro" id="IPR013783">
    <property type="entry name" value="Ig-like_fold"/>
</dbReference>
<feature type="domain" description="CARDB" evidence="1">
    <location>
        <begin position="761"/>
        <end position="874"/>
    </location>
</feature>
<feature type="domain" description="CARDB" evidence="1">
    <location>
        <begin position="634"/>
        <end position="750"/>
    </location>
</feature>
<evidence type="ECO:0000259" key="1">
    <source>
        <dbReference type="Pfam" id="PF07705"/>
    </source>
</evidence>
<dbReference type="Pfam" id="PF07705">
    <property type="entry name" value="CARDB"/>
    <property type="match status" value="6"/>
</dbReference>
<accession>A0A848L4H8</accession>
<feature type="domain" description="CARDB" evidence="1">
    <location>
        <begin position="379"/>
        <end position="496"/>
    </location>
</feature>
<organism evidence="2 3">
    <name type="scientific">Pyxidicoccus fallax</name>
    <dbReference type="NCBI Taxonomy" id="394095"/>
    <lineage>
        <taxon>Bacteria</taxon>
        <taxon>Pseudomonadati</taxon>
        <taxon>Myxococcota</taxon>
        <taxon>Myxococcia</taxon>
        <taxon>Myxococcales</taxon>
        <taxon>Cystobacterineae</taxon>
        <taxon>Myxococcaceae</taxon>
        <taxon>Pyxidicoccus</taxon>
    </lineage>
</organism>
<reference evidence="2 3" key="1">
    <citation type="submission" date="2020-04" db="EMBL/GenBank/DDBJ databases">
        <title>Draft genome of Pyxidicoccus fallax type strain.</title>
        <authorList>
            <person name="Whitworth D.E."/>
        </authorList>
    </citation>
    <scope>NUCLEOTIDE SEQUENCE [LARGE SCALE GENOMIC DNA]</scope>
    <source>
        <strain evidence="2 3">DSM 14698</strain>
    </source>
</reference>
<comment type="caution">
    <text evidence="2">The sequence shown here is derived from an EMBL/GenBank/DDBJ whole genome shotgun (WGS) entry which is preliminary data.</text>
</comment>
<feature type="domain" description="CARDB" evidence="1">
    <location>
        <begin position="507"/>
        <end position="623"/>
    </location>
</feature>
<dbReference type="RefSeq" id="WP_169342650.1">
    <property type="nucleotide sequence ID" value="NZ_JABBJJ010000002.1"/>
</dbReference>
<evidence type="ECO:0000313" key="3">
    <source>
        <dbReference type="Proteomes" id="UP000518300"/>
    </source>
</evidence>
<dbReference type="InterPro" id="IPR011635">
    <property type="entry name" value="CARDB"/>
</dbReference>
<dbReference type="EMBL" id="JABBJJ010000002">
    <property type="protein sequence ID" value="NMO13367.1"/>
    <property type="molecule type" value="Genomic_DNA"/>
</dbReference>